<accession>A0A918J7J1</accession>
<gene>
    <name evidence="2" type="ORF">GCM10011452_38490</name>
</gene>
<comment type="caution">
    <text evidence="2">The sequence shown here is derived from an EMBL/GenBank/DDBJ whole genome shotgun (WGS) entry which is preliminary data.</text>
</comment>
<evidence type="ECO:0000313" key="2">
    <source>
        <dbReference type="EMBL" id="GGW47261.1"/>
    </source>
</evidence>
<keyword evidence="3" id="KW-1185">Reference proteome</keyword>
<name>A0A918J7J1_9RHOB</name>
<feature type="region of interest" description="Disordered" evidence="1">
    <location>
        <begin position="281"/>
        <end position="304"/>
    </location>
</feature>
<reference evidence="2" key="1">
    <citation type="journal article" date="2014" name="Int. J. Syst. Evol. Microbiol.">
        <title>Complete genome sequence of Corynebacterium casei LMG S-19264T (=DSM 44701T), isolated from a smear-ripened cheese.</title>
        <authorList>
            <consortium name="US DOE Joint Genome Institute (JGI-PGF)"/>
            <person name="Walter F."/>
            <person name="Albersmeier A."/>
            <person name="Kalinowski J."/>
            <person name="Ruckert C."/>
        </authorList>
    </citation>
    <scope>NUCLEOTIDE SEQUENCE</scope>
    <source>
        <strain evidence="2">KCTC 23714</strain>
    </source>
</reference>
<dbReference type="EMBL" id="BMYQ01000030">
    <property type="protein sequence ID" value="GGW47261.1"/>
    <property type="molecule type" value="Genomic_DNA"/>
</dbReference>
<sequence length="304" mass="32220">MFTYRVPVAEAVRSKPDPVDFVLPGLVAGSLGVVVAPGGVGKSMLMLQTAISIALGRDVYGIWSDGAACGIKSGPVILAMVEDAASIVKDRLHNACRSIDDQDLERLDRDLIILPYYGKGFSLIERRENGLAESGMFEALCDEIRKLPVPPRLVVFDTLNRCLNGASENSAGDVSQVINIVERLCADVGCAAVLVHHANKASMQSGNGSAQYAARGSSAITDNCRWQVNLSHADSEPSESRNNAGAAARVVLALAKVNYGAPLAPAFLTRDASGLLWGATPRDEHGRAGGPSLSVVERHDDNWS</sequence>
<dbReference type="Pfam" id="PF13481">
    <property type="entry name" value="AAA_25"/>
    <property type="match status" value="1"/>
</dbReference>
<evidence type="ECO:0000256" key="1">
    <source>
        <dbReference type="SAM" id="MobiDB-lite"/>
    </source>
</evidence>
<evidence type="ECO:0000313" key="3">
    <source>
        <dbReference type="Proteomes" id="UP000628984"/>
    </source>
</evidence>
<evidence type="ECO:0008006" key="4">
    <source>
        <dbReference type="Google" id="ProtNLM"/>
    </source>
</evidence>
<dbReference type="Gene3D" id="3.40.50.300">
    <property type="entry name" value="P-loop containing nucleotide triphosphate hydrolases"/>
    <property type="match status" value="1"/>
</dbReference>
<dbReference type="AlphaFoldDB" id="A0A918J7J1"/>
<reference evidence="2" key="2">
    <citation type="submission" date="2020-09" db="EMBL/GenBank/DDBJ databases">
        <authorList>
            <person name="Sun Q."/>
            <person name="Kim S."/>
        </authorList>
    </citation>
    <scope>NUCLEOTIDE SEQUENCE</scope>
    <source>
        <strain evidence="2">KCTC 23714</strain>
    </source>
</reference>
<protein>
    <recommendedName>
        <fullName evidence="4">AAA family ATPase</fullName>
    </recommendedName>
</protein>
<dbReference type="InterPro" id="IPR027417">
    <property type="entry name" value="P-loop_NTPase"/>
</dbReference>
<dbReference type="Proteomes" id="UP000628984">
    <property type="component" value="Unassembled WGS sequence"/>
</dbReference>
<organism evidence="2 3">
    <name type="scientific">Gemmobacter lanyuensis</name>
    <dbReference type="NCBI Taxonomy" id="1054497"/>
    <lineage>
        <taxon>Bacteria</taxon>
        <taxon>Pseudomonadati</taxon>
        <taxon>Pseudomonadota</taxon>
        <taxon>Alphaproteobacteria</taxon>
        <taxon>Rhodobacterales</taxon>
        <taxon>Paracoccaceae</taxon>
        <taxon>Gemmobacter</taxon>
    </lineage>
</organism>
<dbReference type="SUPFAM" id="SSF52540">
    <property type="entry name" value="P-loop containing nucleoside triphosphate hydrolases"/>
    <property type="match status" value="1"/>
</dbReference>
<proteinExistence type="predicted"/>